<proteinExistence type="predicted"/>
<dbReference type="PROSITE" id="PS50118">
    <property type="entry name" value="HMG_BOX_2"/>
    <property type="match status" value="1"/>
</dbReference>
<dbReference type="GO" id="GO:0000981">
    <property type="term" value="F:DNA-binding transcription factor activity, RNA polymerase II-specific"/>
    <property type="evidence" value="ECO:0007669"/>
    <property type="project" value="TreeGrafter"/>
</dbReference>
<dbReference type="SMART" id="SM00398">
    <property type="entry name" value="HMG"/>
    <property type="match status" value="1"/>
</dbReference>
<dbReference type="InParanoid" id="J4GHQ8"/>
<dbReference type="STRING" id="599839.J4GHQ8"/>
<feature type="compositionally biased region" description="Low complexity" evidence="4">
    <location>
        <begin position="19"/>
        <end position="39"/>
    </location>
</feature>
<evidence type="ECO:0000313" key="7">
    <source>
        <dbReference type="Proteomes" id="UP000006352"/>
    </source>
</evidence>
<dbReference type="RefSeq" id="XP_012185601.1">
    <property type="nucleotide sequence ID" value="XM_012330211.1"/>
</dbReference>
<feature type="region of interest" description="Disordered" evidence="4">
    <location>
        <begin position="197"/>
        <end position="219"/>
    </location>
</feature>
<dbReference type="Proteomes" id="UP000006352">
    <property type="component" value="Unassembled WGS sequence"/>
</dbReference>
<dbReference type="SUPFAM" id="SSF47095">
    <property type="entry name" value="HMG-box"/>
    <property type="match status" value="1"/>
</dbReference>
<accession>J4GHQ8</accession>
<evidence type="ECO:0000256" key="1">
    <source>
        <dbReference type="ARBA" id="ARBA00023125"/>
    </source>
</evidence>
<feature type="region of interest" description="Disordered" evidence="4">
    <location>
        <begin position="1"/>
        <end position="82"/>
    </location>
</feature>
<dbReference type="InterPro" id="IPR051356">
    <property type="entry name" value="SOX/SOX-like_TF"/>
</dbReference>
<dbReference type="GO" id="GO:0000978">
    <property type="term" value="F:RNA polymerase II cis-regulatory region sequence-specific DNA binding"/>
    <property type="evidence" value="ECO:0007669"/>
    <property type="project" value="TreeGrafter"/>
</dbReference>
<organism evidence="6 7">
    <name type="scientific">Fibroporia radiculosa</name>
    <dbReference type="NCBI Taxonomy" id="599839"/>
    <lineage>
        <taxon>Eukaryota</taxon>
        <taxon>Fungi</taxon>
        <taxon>Dikarya</taxon>
        <taxon>Basidiomycota</taxon>
        <taxon>Agaricomycotina</taxon>
        <taxon>Agaricomycetes</taxon>
        <taxon>Polyporales</taxon>
        <taxon>Fibroporiaceae</taxon>
        <taxon>Fibroporia</taxon>
    </lineage>
</organism>
<dbReference type="PANTHER" id="PTHR45789:SF2">
    <property type="entry name" value="FI18025P1"/>
    <property type="match status" value="1"/>
</dbReference>
<name>J4GHQ8_9APHY</name>
<evidence type="ECO:0000256" key="4">
    <source>
        <dbReference type="SAM" id="MobiDB-lite"/>
    </source>
</evidence>
<protein>
    <recommendedName>
        <fullName evidence="5">HMG box domain-containing protein</fullName>
    </recommendedName>
</protein>
<dbReference type="EMBL" id="HE797284">
    <property type="protein sequence ID" value="CCM06318.1"/>
    <property type="molecule type" value="Genomic_DNA"/>
</dbReference>
<dbReference type="HOGENOM" id="CLU_612548_0_0_1"/>
<dbReference type="InterPro" id="IPR036910">
    <property type="entry name" value="HMG_box_dom_sf"/>
</dbReference>
<dbReference type="InterPro" id="IPR009071">
    <property type="entry name" value="HMG_box_dom"/>
</dbReference>
<dbReference type="CDD" id="cd01389">
    <property type="entry name" value="HMG-box_ROX1-like"/>
    <property type="match status" value="1"/>
</dbReference>
<evidence type="ECO:0000259" key="5">
    <source>
        <dbReference type="PROSITE" id="PS50118"/>
    </source>
</evidence>
<sequence length="447" mass="49127">MAHLFQTVPAYKSPVVWQPGTPGSSWSPSSSEASLGPSTPEAPNATRPHVTSPKGSPPPKRIRSPRGRAKEPGHIPRPPNAFVLYRAEQARLLKERPIENDQRKISEIVGAAWKSLDEEGKKPWRDHADFLKRMHALQHPNYRYRPVARTEKPRKRNVKRNGPQDKARCKAIGTMLGRGHAIDEIEKMSAQIAESMRGEAEAEASVQNRSGLPESDNFTTTVFDSKTWAGGATEPASPSRPCLSPFRSPLMAPAVEQPTSLFVYTAAPDAGPLIPELTTIELPALLQLPVQATTPDITPEIQMPSPGFSMEIDLNTSNLMPFASPDTVDMWMASMESASCLLPPASLPTPQMVDNFFNPISIPTGEWDLPESVTTTVDPELMFESFLGLGLSPAWMEQQTVDQGMGQYYPDVFPVAQEPGIVAQPSDLDEYFDFAAIMQPQFDLTGF</sequence>
<dbReference type="Pfam" id="PF00505">
    <property type="entry name" value="HMG_box"/>
    <property type="match status" value="1"/>
</dbReference>
<dbReference type="GeneID" id="24101218"/>
<reference evidence="6 7" key="1">
    <citation type="journal article" date="2012" name="Appl. Environ. Microbiol.">
        <title>Short-read sequencing for genomic analysis of the brown rot fungus Fibroporia radiculosa.</title>
        <authorList>
            <person name="Tang J.D."/>
            <person name="Perkins A.D."/>
            <person name="Sonstegard T.S."/>
            <person name="Schroeder S.G."/>
            <person name="Burgess S.C."/>
            <person name="Diehl S.V."/>
        </authorList>
    </citation>
    <scope>NUCLEOTIDE SEQUENCE [LARGE SCALE GENOMIC DNA]</scope>
    <source>
        <strain evidence="6 7">TFFH 294</strain>
    </source>
</reference>
<feature type="DNA-binding region" description="HMG box" evidence="3">
    <location>
        <begin position="75"/>
        <end position="143"/>
    </location>
</feature>
<gene>
    <name evidence="6" type="ORF">FIBRA_08570</name>
</gene>
<dbReference type="PANTHER" id="PTHR45789">
    <property type="entry name" value="FI18025P1"/>
    <property type="match status" value="1"/>
</dbReference>
<feature type="compositionally biased region" description="Polar residues" evidence="4">
    <location>
        <begin position="205"/>
        <end position="219"/>
    </location>
</feature>
<dbReference type="AlphaFoldDB" id="J4GHQ8"/>
<feature type="domain" description="HMG box" evidence="5">
    <location>
        <begin position="75"/>
        <end position="143"/>
    </location>
</feature>
<keyword evidence="7" id="KW-1185">Reference proteome</keyword>
<evidence type="ECO:0000256" key="2">
    <source>
        <dbReference type="ARBA" id="ARBA00023242"/>
    </source>
</evidence>
<dbReference type="Gene3D" id="1.10.30.10">
    <property type="entry name" value="High mobility group box domain"/>
    <property type="match status" value="1"/>
</dbReference>
<dbReference type="OrthoDB" id="6247875at2759"/>
<evidence type="ECO:0000256" key="3">
    <source>
        <dbReference type="PROSITE-ProRule" id="PRU00267"/>
    </source>
</evidence>
<keyword evidence="1 3" id="KW-0238">DNA-binding</keyword>
<keyword evidence="2 3" id="KW-0539">Nucleus</keyword>
<dbReference type="GO" id="GO:0005634">
    <property type="term" value="C:nucleus"/>
    <property type="evidence" value="ECO:0007669"/>
    <property type="project" value="UniProtKB-UniRule"/>
</dbReference>
<evidence type="ECO:0000313" key="6">
    <source>
        <dbReference type="EMBL" id="CCM06318.1"/>
    </source>
</evidence>